<comment type="subcellular location">
    <subcellularLocation>
        <location evidence="1">Membrane</location>
        <topology evidence="1">Multi-pass membrane protein</topology>
    </subcellularLocation>
</comment>
<evidence type="ECO:0000256" key="11">
    <source>
        <dbReference type="ARBA" id="ARBA00034430"/>
    </source>
</evidence>
<accession>A0A7G2CPF9</accession>
<dbReference type="InterPro" id="IPR047871">
    <property type="entry name" value="K_chnl_Slo-like"/>
</dbReference>
<dbReference type="Gene3D" id="1.10.287.70">
    <property type="match status" value="1"/>
</dbReference>
<feature type="transmembrane region" description="Helical" evidence="13">
    <location>
        <begin position="240"/>
        <end position="261"/>
    </location>
</feature>
<feature type="region of interest" description="Disordered" evidence="12">
    <location>
        <begin position="635"/>
        <end position="658"/>
    </location>
</feature>
<keyword evidence="3" id="KW-0633">Potassium transport</keyword>
<evidence type="ECO:0000259" key="14">
    <source>
        <dbReference type="Pfam" id="PF03493"/>
    </source>
</evidence>
<dbReference type="InterPro" id="IPR013099">
    <property type="entry name" value="K_chnl_dom"/>
</dbReference>
<feature type="domain" description="RCK N-terminal" evidence="16">
    <location>
        <begin position="704"/>
        <end position="801"/>
    </location>
</feature>
<evidence type="ECO:0000256" key="4">
    <source>
        <dbReference type="ARBA" id="ARBA00022692"/>
    </source>
</evidence>
<evidence type="ECO:0000313" key="17">
    <source>
        <dbReference type="EMBL" id="CAD2221239.1"/>
    </source>
</evidence>
<dbReference type="Pfam" id="PF07885">
    <property type="entry name" value="Ion_trans_2"/>
    <property type="match status" value="1"/>
</dbReference>
<evidence type="ECO:0000256" key="13">
    <source>
        <dbReference type="SAM" id="Phobius"/>
    </source>
</evidence>
<keyword evidence="4 13" id="KW-0812">Transmembrane</keyword>
<protein>
    <submittedName>
        <fullName evidence="17">Ion channel/Calcium-activated BK potassium channel alpha subunit, putative</fullName>
    </submittedName>
</protein>
<evidence type="ECO:0000256" key="12">
    <source>
        <dbReference type="SAM" id="MobiDB-lite"/>
    </source>
</evidence>
<keyword evidence="18" id="KW-1185">Reference proteome</keyword>
<reference evidence="17 18" key="1">
    <citation type="submission" date="2020-08" db="EMBL/GenBank/DDBJ databases">
        <authorList>
            <person name="Newling K."/>
            <person name="Davey J."/>
            <person name="Forrester S."/>
        </authorList>
    </citation>
    <scope>NUCLEOTIDE SEQUENCE [LARGE SCALE GENOMIC DNA]</scope>
    <source>
        <strain evidence="18">Crithidia deanei Carvalho (ATCC PRA-265)</strain>
    </source>
</reference>
<feature type="region of interest" description="Disordered" evidence="12">
    <location>
        <begin position="605"/>
        <end position="624"/>
    </location>
</feature>
<feature type="domain" description="Calcium-activated potassium channel BK alpha subunit" evidence="14">
    <location>
        <begin position="418"/>
        <end position="504"/>
    </location>
</feature>
<evidence type="ECO:0000256" key="6">
    <source>
        <dbReference type="ARBA" id="ARBA00022958"/>
    </source>
</evidence>
<feature type="compositionally biased region" description="Low complexity" evidence="12">
    <location>
        <begin position="639"/>
        <end position="653"/>
    </location>
</feature>
<gene>
    <name evidence="17" type="ORF">ADEAN_000877000</name>
</gene>
<feature type="transmembrane region" description="Helical" evidence="13">
    <location>
        <begin position="185"/>
        <end position="205"/>
    </location>
</feature>
<keyword evidence="8" id="KW-0406">Ion transport</keyword>
<dbReference type="SUPFAM" id="SSF81324">
    <property type="entry name" value="Voltage-gated potassium channels"/>
    <property type="match status" value="1"/>
</dbReference>
<evidence type="ECO:0000259" key="16">
    <source>
        <dbReference type="Pfam" id="PF22614"/>
    </source>
</evidence>
<evidence type="ECO:0000256" key="5">
    <source>
        <dbReference type="ARBA" id="ARBA00022826"/>
    </source>
</evidence>
<keyword evidence="5" id="KW-0631">Potassium channel</keyword>
<dbReference type="VEuPathDB" id="TriTrypDB:ADEAN_000877000"/>
<dbReference type="GO" id="GO:0005267">
    <property type="term" value="F:potassium channel activity"/>
    <property type="evidence" value="ECO:0007669"/>
    <property type="project" value="UniProtKB-KW"/>
</dbReference>
<evidence type="ECO:0000313" key="18">
    <source>
        <dbReference type="Proteomes" id="UP000515908"/>
    </source>
</evidence>
<keyword evidence="10 17" id="KW-0407">Ion channel</keyword>
<dbReference type="Pfam" id="PF22614">
    <property type="entry name" value="Slo-like_RCK"/>
    <property type="match status" value="2"/>
</dbReference>
<dbReference type="Proteomes" id="UP000515908">
    <property type="component" value="Chromosome 20"/>
</dbReference>
<feature type="domain" description="Potassium channel" evidence="15">
    <location>
        <begin position="196"/>
        <end position="266"/>
    </location>
</feature>
<dbReference type="Pfam" id="PF03493">
    <property type="entry name" value="BK_channel_a"/>
    <property type="match status" value="1"/>
</dbReference>
<dbReference type="PANTHER" id="PTHR10027:SF37">
    <property type="entry name" value="CHANNEL (CAKC), PUTATIVE-RELATED"/>
    <property type="match status" value="1"/>
</dbReference>
<organism evidence="17 18">
    <name type="scientific">Angomonas deanei</name>
    <dbReference type="NCBI Taxonomy" id="59799"/>
    <lineage>
        <taxon>Eukaryota</taxon>
        <taxon>Discoba</taxon>
        <taxon>Euglenozoa</taxon>
        <taxon>Kinetoplastea</taxon>
        <taxon>Metakinetoplastina</taxon>
        <taxon>Trypanosomatida</taxon>
        <taxon>Trypanosomatidae</taxon>
        <taxon>Strigomonadinae</taxon>
        <taxon>Angomonas</taxon>
    </lineage>
</organism>
<evidence type="ECO:0000256" key="1">
    <source>
        <dbReference type="ARBA" id="ARBA00004141"/>
    </source>
</evidence>
<dbReference type="GO" id="GO:0016020">
    <property type="term" value="C:membrane"/>
    <property type="evidence" value="ECO:0007669"/>
    <property type="project" value="UniProtKB-SubCell"/>
</dbReference>
<name>A0A7G2CPF9_9TRYP</name>
<sequence length="962" mass="109548">MSSFAIKGFGKKPRQEEAVAVFTDRHYRKKSIRTVRQLVEFINQRHSSVSLTALLVHFAMETVAVSFYVWTSQISYTTNLATFYWPLGVFITEVVLSIIFFLEWIVLFFFEVDKKFYMFSLLSLVNLLTCVPMIILGIGSLVDSRWRYGWVPMFFRVWWMRDAFCLILDYPQVARLFIDIYREMARFFALLFAITCSCIAIAQIIENCRSVDVDLYTSLYITIIGFATIGYGDQTFKSTVARIFMTFFLFTGVCLFLPLLYRLGRIAETHQFYKTYRPSKTSNHVVICGDFSDMAVEVLLRHFYAGWRRYLDTRIVILTTDDHSAEMKLLANLSWLKGRVELLVGDPTNPVDLRRCGAKKADAIFLFGNTRSSAYYNDYRLIGESMAVGLYDPGLPQHLMLRRGRTAKQIAPYAASSLEIERMTRQLLGLSMVLPGIVPFLINLLRTYEPLPSDTTASQHWIELYEYSIRNELYVIPTPDSLRGREFRVLAKEFYERDVTLIGISDNRNRVQLNPRELVANSKKLILIAKSLEVAEAAADTIARNYEVTFGEEMLVAPDPDEYFKTKYRAMHVSFGRTRTNNMEYEDLYDDRSDDKKSVDNLKSTVRKQTAEKPHSPTVSSPTFAMRQSHSFEGVFDQSTTETSSESATTEDSGQSSAHMKEMLIEVDNAFDFGNHFIVIDLASAKAKENETRYAHENTLTAVAHDIYNVLLPLRQSHPENDIVLLTNDTSFAPYFETLWTLKADTRPVHYINGCGLNTVDLMKSNLEGCAGCCILFSGDISRYGSTSAMAMLVMLSIQEIMQGPPPFPVVVELEGLANLPLFPPNAEDERLQVKAESDFVFEPNYIIGNAISRVMLYPALVGAYFSAEFIDVMDVLIKGRSPDVPAVSWMPLAACDMEMETYRDVVSFCLKVGFLPIALHRRIVDQHNPAITGYRYVITNPPRGLPVHVTTDAIFYITPWA</sequence>
<evidence type="ECO:0000256" key="7">
    <source>
        <dbReference type="ARBA" id="ARBA00022989"/>
    </source>
</evidence>
<keyword evidence="6" id="KW-0630">Potassium</keyword>
<evidence type="ECO:0000256" key="2">
    <source>
        <dbReference type="ARBA" id="ARBA00022448"/>
    </source>
</evidence>
<keyword evidence="2" id="KW-0813">Transport</keyword>
<dbReference type="InterPro" id="IPR003929">
    <property type="entry name" value="K_chnl_BK_asu"/>
</dbReference>
<proteinExistence type="predicted"/>
<dbReference type="EMBL" id="LR877164">
    <property type="protein sequence ID" value="CAD2221239.1"/>
    <property type="molecule type" value="Genomic_DNA"/>
</dbReference>
<feature type="transmembrane region" description="Helical" evidence="13">
    <location>
        <begin position="51"/>
        <end position="71"/>
    </location>
</feature>
<dbReference type="InterPro" id="IPR003148">
    <property type="entry name" value="RCK_N"/>
</dbReference>
<dbReference type="AlphaFoldDB" id="A0A7G2CPF9"/>
<evidence type="ECO:0000256" key="10">
    <source>
        <dbReference type="ARBA" id="ARBA00023303"/>
    </source>
</evidence>
<comment type="catalytic activity">
    <reaction evidence="11">
        <text>K(+)(in) = K(+)(out)</text>
        <dbReference type="Rhea" id="RHEA:29463"/>
        <dbReference type="ChEBI" id="CHEBI:29103"/>
    </reaction>
</comment>
<feature type="transmembrane region" description="Helical" evidence="13">
    <location>
        <begin position="83"/>
        <end position="109"/>
    </location>
</feature>
<evidence type="ECO:0000256" key="3">
    <source>
        <dbReference type="ARBA" id="ARBA00022538"/>
    </source>
</evidence>
<evidence type="ECO:0000256" key="9">
    <source>
        <dbReference type="ARBA" id="ARBA00023136"/>
    </source>
</evidence>
<evidence type="ECO:0000259" key="15">
    <source>
        <dbReference type="Pfam" id="PF07885"/>
    </source>
</evidence>
<keyword evidence="7 13" id="KW-1133">Transmembrane helix</keyword>
<keyword evidence="9 13" id="KW-0472">Membrane</keyword>
<dbReference type="Gene3D" id="3.40.50.720">
    <property type="entry name" value="NAD(P)-binding Rossmann-like Domain"/>
    <property type="match status" value="1"/>
</dbReference>
<feature type="transmembrane region" description="Helical" evidence="13">
    <location>
        <begin position="116"/>
        <end position="138"/>
    </location>
</feature>
<evidence type="ECO:0000256" key="8">
    <source>
        <dbReference type="ARBA" id="ARBA00023065"/>
    </source>
</evidence>
<dbReference type="PANTHER" id="PTHR10027">
    <property type="entry name" value="CALCIUM-ACTIVATED POTASSIUM CHANNEL ALPHA CHAIN"/>
    <property type="match status" value="1"/>
</dbReference>
<feature type="domain" description="RCK N-terminal" evidence="16">
    <location>
        <begin position="281"/>
        <end position="393"/>
    </location>
</feature>